<comment type="caution">
    <text evidence="3">The sequence shown here is derived from an EMBL/GenBank/DDBJ whole genome shotgun (WGS) entry which is preliminary data.</text>
</comment>
<dbReference type="AlphaFoldDB" id="A0A818RAU6"/>
<gene>
    <name evidence="2" type="ORF">JYZ213_LOCUS28103</name>
    <name evidence="3" type="ORF">OXD698_LOCUS9185</name>
</gene>
<name>A0A818RAU6_9BILA</name>
<sequence length="76" mass="8697">MDAYRLDQREVHTDNVNDNTDLTDPDFIQKLQKLIEAAAIVYTGNDKKDSAESDHEINTRLAANRRPGLIRLKKSE</sequence>
<dbReference type="EMBL" id="CAJOAZ010000459">
    <property type="protein sequence ID" value="CAF3653979.1"/>
    <property type="molecule type" value="Genomic_DNA"/>
</dbReference>
<dbReference type="Proteomes" id="UP000663845">
    <property type="component" value="Unassembled WGS sequence"/>
</dbReference>
<evidence type="ECO:0000256" key="1">
    <source>
        <dbReference type="SAM" id="MobiDB-lite"/>
    </source>
</evidence>
<proteinExistence type="predicted"/>
<dbReference type="Proteomes" id="UP000663844">
    <property type="component" value="Unassembled WGS sequence"/>
</dbReference>
<evidence type="ECO:0000313" key="2">
    <source>
        <dbReference type="EMBL" id="CAF1222874.1"/>
    </source>
</evidence>
<evidence type="ECO:0000313" key="4">
    <source>
        <dbReference type="Proteomes" id="UP000663844"/>
    </source>
</evidence>
<organism evidence="3 4">
    <name type="scientific">Adineta steineri</name>
    <dbReference type="NCBI Taxonomy" id="433720"/>
    <lineage>
        <taxon>Eukaryota</taxon>
        <taxon>Metazoa</taxon>
        <taxon>Spiralia</taxon>
        <taxon>Gnathifera</taxon>
        <taxon>Rotifera</taxon>
        <taxon>Eurotatoria</taxon>
        <taxon>Bdelloidea</taxon>
        <taxon>Adinetida</taxon>
        <taxon>Adinetidae</taxon>
        <taxon>Adineta</taxon>
    </lineage>
</organism>
<dbReference type="EMBL" id="CAJNOG010000402">
    <property type="protein sequence ID" value="CAF1222874.1"/>
    <property type="molecule type" value="Genomic_DNA"/>
</dbReference>
<accession>A0A818RAU6</accession>
<feature type="region of interest" description="Disordered" evidence="1">
    <location>
        <begin position="1"/>
        <end position="22"/>
    </location>
</feature>
<reference evidence="3" key="1">
    <citation type="submission" date="2021-02" db="EMBL/GenBank/DDBJ databases">
        <authorList>
            <person name="Nowell W R."/>
        </authorList>
    </citation>
    <scope>NUCLEOTIDE SEQUENCE</scope>
</reference>
<evidence type="ECO:0000313" key="3">
    <source>
        <dbReference type="EMBL" id="CAF3653979.1"/>
    </source>
</evidence>
<feature type="compositionally biased region" description="Basic and acidic residues" evidence="1">
    <location>
        <begin position="1"/>
        <end position="15"/>
    </location>
</feature>
<protein>
    <submittedName>
        <fullName evidence="3">Uncharacterized protein</fullName>
    </submittedName>
</protein>